<name>A0A0D9XQ64_9ORYZ</name>
<dbReference type="InterPro" id="IPR038538">
    <property type="entry name" value="MTERF_sf"/>
</dbReference>
<evidence type="ECO:0000313" key="6">
    <source>
        <dbReference type="Proteomes" id="UP000032180"/>
    </source>
</evidence>
<evidence type="ECO:0000256" key="1">
    <source>
        <dbReference type="ARBA" id="ARBA00007692"/>
    </source>
</evidence>
<dbReference type="InterPro" id="IPR003690">
    <property type="entry name" value="MTERF"/>
</dbReference>
<dbReference type="HOGENOM" id="CLU_034145_0_0_1"/>
<dbReference type="GO" id="GO:0006353">
    <property type="term" value="P:DNA-templated transcription termination"/>
    <property type="evidence" value="ECO:0007669"/>
    <property type="project" value="UniProtKB-KW"/>
</dbReference>
<evidence type="ECO:0000256" key="2">
    <source>
        <dbReference type="ARBA" id="ARBA00022472"/>
    </source>
</evidence>
<dbReference type="EnsemblPlants" id="LPERR11G05590.1">
    <property type="protein sequence ID" value="LPERR11G05590.1"/>
    <property type="gene ID" value="LPERR11G05590"/>
</dbReference>
<dbReference type="FunFam" id="1.25.70.10:FF:000048">
    <property type="entry name" value="Os11g0206300 protein"/>
    <property type="match status" value="1"/>
</dbReference>
<reference evidence="5" key="3">
    <citation type="submission" date="2015-04" db="UniProtKB">
        <authorList>
            <consortium name="EnsemblPlants"/>
        </authorList>
    </citation>
    <scope>IDENTIFICATION</scope>
</reference>
<keyword evidence="6" id="KW-1185">Reference proteome</keyword>
<keyword evidence="2" id="KW-0804">Transcription</keyword>
<reference evidence="5 6" key="1">
    <citation type="submission" date="2012-08" db="EMBL/GenBank/DDBJ databases">
        <title>Oryza genome evolution.</title>
        <authorList>
            <person name="Wing R.A."/>
        </authorList>
    </citation>
    <scope>NUCLEOTIDE SEQUENCE</scope>
</reference>
<proteinExistence type="inferred from homology"/>
<evidence type="ECO:0000313" key="5">
    <source>
        <dbReference type="EnsemblPlants" id="LPERR11G05590.1"/>
    </source>
</evidence>
<keyword evidence="3" id="KW-0809">Transit peptide</keyword>
<keyword evidence="2" id="KW-0806">Transcription termination</keyword>
<evidence type="ECO:0000256" key="4">
    <source>
        <dbReference type="SAM" id="SignalP"/>
    </source>
</evidence>
<accession>A0A0D9XQ64</accession>
<dbReference type="FunFam" id="1.25.70.10:FF:000001">
    <property type="entry name" value="Mitochondrial transcription termination factor-like"/>
    <property type="match status" value="1"/>
</dbReference>
<protein>
    <submittedName>
        <fullName evidence="5">Uncharacterized protein</fullName>
    </submittedName>
</protein>
<keyword evidence="4" id="KW-0732">Signal</keyword>
<keyword evidence="2" id="KW-0805">Transcription regulation</keyword>
<dbReference type="PANTHER" id="PTHR13068:SF102">
    <property type="entry name" value="OS11G0246100 PROTEIN"/>
    <property type="match status" value="1"/>
</dbReference>
<dbReference type="STRING" id="77586.A0A0D9XQ64"/>
<feature type="signal peptide" evidence="4">
    <location>
        <begin position="1"/>
        <end position="18"/>
    </location>
</feature>
<dbReference type="Pfam" id="PF02536">
    <property type="entry name" value="mTERF"/>
    <property type="match status" value="1"/>
</dbReference>
<dbReference type="Gene3D" id="1.25.70.10">
    <property type="entry name" value="Transcription termination factor 3, mitochondrial"/>
    <property type="match status" value="1"/>
</dbReference>
<dbReference type="AlphaFoldDB" id="A0A0D9XQ64"/>
<comment type="similarity">
    <text evidence="1">Belongs to the mTERF family.</text>
</comment>
<dbReference type="Proteomes" id="UP000032180">
    <property type="component" value="Chromosome 11"/>
</dbReference>
<dbReference type="Gramene" id="LPERR11G05590.1">
    <property type="protein sequence ID" value="LPERR11G05590.1"/>
    <property type="gene ID" value="LPERR11G05590"/>
</dbReference>
<organism evidence="5 6">
    <name type="scientific">Leersia perrieri</name>
    <dbReference type="NCBI Taxonomy" id="77586"/>
    <lineage>
        <taxon>Eukaryota</taxon>
        <taxon>Viridiplantae</taxon>
        <taxon>Streptophyta</taxon>
        <taxon>Embryophyta</taxon>
        <taxon>Tracheophyta</taxon>
        <taxon>Spermatophyta</taxon>
        <taxon>Magnoliopsida</taxon>
        <taxon>Liliopsida</taxon>
        <taxon>Poales</taxon>
        <taxon>Poaceae</taxon>
        <taxon>BOP clade</taxon>
        <taxon>Oryzoideae</taxon>
        <taxon>Oryzeae</taxon>
        <taxon>Oryzinae</taxon>
        <taxon>Leersia</taxon>
    </lineage>
</organism>
<dbReference type="SMART" id="SM00733">
    <property type="entry name" value="Mterf"/>
    <property type="match status" value="5"/>
</dbReference>
<dbReference type="GO" id="GO:0003676">
    <property type="term" value="F:nucleic acid binding"/>
    <property type="evidence" value="ECO:0007669"/>
    <property type="project" value="InterPro"/>
</dbReference>
<dbReference type="eggNOG" id="KOG1267">
    <property type="taxonomic scope" value="Eukaryota"/>
</dbReference>
<reference evidence="6" key="2">
    <citation type="submission" date="2013-12" db="EMBL/GenBank/DDBJ databases">
        <authorList>
            <person name="Yu Y."/>
            <person name="Lee S."/>
            <person name="de Baynast K."/>
            <person name="Wissotski M."/>
            <person name="Liu L."/>
            <person name="Talag J."/>
            <person name="Goicoechea J."/>
            <person name="Angelova A."/>
            <person name="Jetty R."/>
            <person name="Kudrna D."/>
            <person name="Golser W."/>
            <person name="Rivera L."/>
            <person name="Zhang J."/>
            <person name="Wing R."/>
        </authorList>
    </citation>
    <scope>NUCLEOTIDE SEQUENCE</scope>
</reference>
<evidence type="ECO:0000256" key="3">
    <source>
        <dbReference type="ARBA" id="ARBA00022946"/>
    </source>
</evidence>
<sequence>MLHLRQRLLLPLLRAAAAHPNSSSSSSAAASSATLHLSRILLSTTAAIPFTAEDYLVATCGLTGDQARVASARISHLKSASNPDAVLAHLSGVGLSRADLAAVVAADPRILCARAHNIARRIASLRDGVGLSDPQIRSLLLSGGVKVLRECDLALRLEFWIPFLGSFERLLTMVKTSNVILTSDLDKVIKPNIALLQECGLTVRDIVKLARHGRMLTSNPKQVETFVQRCSEENIRSKIEFLASTLGCSQEKVCAAVCKQPQILGLSADNHRRKINFMVTEVGLEPKCIMENPVLLTYSLEKRLVPRYSVIKILRAMGLIKGDVNLNTLLAYSEKYFISRYIDPYKQEAPAIADAYAAACTGENMR</sequence>
<dbReference type="PANTHER" id="PTHR13068">
    <property type="entry name" value="CGI-12 PROTEIN-RELATED"/>
    <property type="match status" value="1"/>
</dbReference>
<feature type="chain" id="PRO_5002350564" evidence="4">
    <location>
        <begin position="19"/>
        <end position="366"/>
    </location>
</feature>